<evidence type="ECO:0000256" key="1">
    <source>
        <dbReference type="ARBA" id="ARBA00023239"/>
    </source>
</evidence>
<sequence>MRYVKIVHNDIVNGEIYVEKLVLYEETEYGILTLNRPNKRNAISRKMAQQLDEILDDIQQRPIKFLLIRSVGAGVFCAGGDLTELHGDLTEEDAYEALHIMKTVLHKILTFPVPTICLLQGNALGGGCELATACDFRLVKEDTTFGFVQSNLGILPGWGGGAILYKKVAKNFAFQWLTKGSIYGASYLYEKGWIHSIIKKKDWENVDTYLQPYISKSYDQMCFLKAQFLEALDVDELYEAMDRESSRAAKLWPSEHHQQAVNAFLQR</sequence>
<reference evidence="2" key="1">
    <citation type="journal article" date="2021" name="PeerJ">
        <title>Extensive microbial diversity within the chicken gut microbiome revealed by metagenomics and culture.</title>
        <authorList>
            <person name="Gilroy R."/>
            <person name="Ravi A."/>
            <person name="Getino M."/>
            <person name="Pursley I."/>
            <person name="Horton D.L."/>
            <person name="Alikhan N.F."/>
            <person name="Baker D."/>
            <person name="Gharbi K."/>
            <person name="Hall N."/>
            <person name="Watson M."/>
            <person name="Adriaenssens E.M."/>
            <person name="Foster-Nyarko E."/>
            <person name="Jarju S."/>
            <person name="Secka A."/>
            <person name="Antonio M."/>
            <person name="Oren A."/>
            <person name="Chaudhuri R.R."/>
            <person name="La Ragione R."/>
            <person name="Hildebrand F."/>
            <person name="Pallen M.J."/>
        </authorList>
    </citation>
    <scope>NUCLEOTIDE SEQUENCE</scope>
    <source>
        <strain evidence="2">CHK169-2315</strain>
    </source>
</reference>
<dbReference type="SUPFAM" id="SSF52096">
    <property type="entry name" value="ClpP/crotonase"/>
    <property type="match status" value="1"/>
</dbReference>
<dbReference type="PANTHER" id="PTHR11941">
    <property type="entry name" value="ENOYL-COA HYDRATASE-RELATED"/>
    <property type="match status" value="1"/>
</dbReference>
<dbReference type="InterPro" id="IPR029045">
    <property type="entry name" value="ClpP/crotonase-like_dom_sf"/>
</dbReference>
<dbReference type="GO" id="GO:0005829">
    <property type="term" value="C:cytosol"/>
    <property type="evidence" value="ECO:0007669"/>
    <property type="project" value="TreeGrafter"/>
</dbReference>
<comment type="caution">
    <text evidence="2">The sequence shown here is derived from an EMBL/GenBank/DDBJ whole genome shotgun (WGS) entry which is preliminary data.</text>
</comment>
<dbReference type="PANTHER" id="PTHR11941:SF27">
    <property type="entry name" value="ETHYLMALONYL-COA DECARBOXYLASE"/>
    <property type="match status" value="1"/>
</dbReference>
<dbReference type="Gene3D" id="3.90.226.10">
    <property type="entry name" value="2-enoyl-CoA Hydratase, Chain A, domain 1"/>
    <property type="match status" value="1"/>
</dbReference>
<gene>
    <name evidence="2" type="ORF">H9895_03635</name>
</gene>
<dbReference type="GO" id="GO:0016829">
    <property type="term" value="F:lyase activity"/>
    <property type="evidence" value="ECO:0007669"/>
    <property type="project" value="UniProtKB-KW"/>
</dbReference>
<dbReference type="EMBL" id="DXHX01000050">
    <property type="protein sequence ID" value="HIV74155.1"/>
    <property type="molecule type" value="Genomic_DNA"/>
</dbReference>
<proteinExistence type="predicted"/>
<reference evidence="2" key="2">
    <citation type="submission" date="2021-04" db="EMBL/GenBank/DDBJ databases">
        <authorList>
            <person name="Gilroy R."/>
        </authorList>
    </citation>
    <scope>NUCLEOTIDE SEQUENCE</scope>
    <source>
        <strain evidence="2">CHK169-2315</strain>
    </source>
</reference>
<accession>A0A9D1TJF7</accession>
<organism evidence="2 3">
    <name type="scientific">Candidatus Pseudogracilibacillus intestinigallinarum</name>
    <dbReference type="NCBI Taxonomy" id="2838742"/>
    <lineage>
        <taxon>Bacteria</taxon>
        <taxon>Bacillati</taxon>
        <taxon>Bacillota</taxon>
        <taxon>Bacilli</taxon>
        <taxon>Bacillales</taxon>
        <taxon>Bacillaceae</taxon>
        <taxon>Pseudogracilibacillus</taxon>
    </lineage>
</organism>
<evidence type="ECO:0000313" key="2">
    <source>
        <dbReference type="EMBL" id="HIV74155.1"/>
    </source>
</evidence>
<dbReference type="Proteomes" id="UP000823937">
    <property type="component" value="Unassembled WGS sequence"/>
</dbReference>
<dbReference type="Pfam" id="PF00378">
    <property type="entry name" value="ECH_1"/>
    <property type="match status" value="1"/>
</dbReference>
<name>A0A9D1TJF7_9BACI</name>
<dbReference type="CDD" id="cd06558">
    <property type="entry name" value="crotonase-like"/>
    <property type="match status" value="1"/>
</dbReference>
<keyword evidence="1" id="KW-0456">Lyase</keyword>
<dbReference type="AlphaFoldDB" id="A0A9D1TJF7"/>
<dbReference type="GO" id="GO:0006635">
    <property type="term" value="P:fatty acid beta-oxidation"/>
    <property type="evidence" value="ECO:0007669"/>
    <property type="project" value="TreeGrafter"/>
</dbReference>
<protein>
    <submittedName>
        <fullName evidence="2">Enoyl-CoA hydratase/isomerase family protein</fullName>
    </submittedName>
</protein>
<evidence type="ECO:0000313" key="3">
    <source>
        <dbReference type="Proteomes" id="UP000823937"/>
    </source>
</evidence>
<dbReference type="InterPro" id="IPR001753">
    <property type="entry name" value="Enoyl-CoA_hydra/iso"/>
</dbReference>